<evidence type="ECO:0000313" key="9">
    <source>
        <dbReference type="Proteomes" id="UP000614216"/>
    </source>
</evidence>
<dbReference type="RefSeq" id="WP_202855097.1">
    <property type="nucleotide sequence ID" value="NZ_JAEUGD010000016.1"/>
</dbReference>
<organism evidence="8 9">
    <name type="scientific">Fulvivirga marina</name>
    <dbReference type="NCBI Taxonomy" id="2494733"/>
    <lineage>
        <taxon>Bacteria</taxon>
        <taxon>Pseudomonadati</taxon>
        <taxon>Bacteroidota</taxon>
        <taxon>Cytophagia</taxon>
        <taxon>Cytophagales</taxon>
        <taxon>Fulvivirgaceae</taxon>
        <taxon>Fulvivirga</taxon>
    </lineage>
</organism>
<keyword evidence="2 5" id="KW-0645">Protease</keyword>
<feature type="active site" description="Charge relay system" evidence="5">
    <location>
        <position position="152"/>
    </location>
</feature>
<accession>A0A937FTQ7</accession>
<proteinExistence type="inferred from homology"/>
<keyword evidence="9" id="KW-1185">Reference proteome</keyword>
<dbReference type="InterPro" id="IPR022398">
    <property type="entry name" value="Peptidase_S8_His-AS"/>
</dbReference>
<gene>
    <name evidence="8" type="ORF">JMN32_04495</name>
</gene>
<dbReference type="PANTHER" id="PTHR43806">
    <property type="entry name" value="PEPTIDASE S8"/>
    <property type="match status" value="1"/>
</dbReference>
<dbReference type="InterPro" id="IPR015500">
    <property type="entry name" value="Peptidase_S8_subtilisin-rel"/>
</dbReference>
<dbReference type="SUPFAM" id="SSF52743">
    <property type="entry name" value="Subtilisin-like"/>
    <property type="match status" value="1"/>
</dbReference>
<evidence type="ECO:0000256" key="3">
    <source>
        <dbReference type="ARBA" id="ARBA00022801"/>
    </source>
</evidence>
<evidence type="ECO:0000256" key="2">
    <source>
        <dbReference type="ARBA" id="ARBA00022670"/>
    </source>
</evidence>
<protein>
    <submittedName>
        <fullName evidence="8">S8 family serine peptidase</fullName>
    </submittedName>
</protein>
<evidence type="ECO:0000256" key="1">
    <source>
        <dbReference type="ARBA" id="ARBA00011073"/>
    </source>
</evidence>
<dbReference type="PROSITE" id="PS00136">
    <property type="entry name" value="SUBTILASE_ASP"/>
    <property type="match status" value="1"/>
</dbReference>
<dbReference type="Proteomes" id="UP000614216">
    <property type="component" value="Unassembled WGS sequence"/>
</dbReference>
<feature type="domain" description="Peptidase S8/S53" evidence="7">
    <location>
        <begin position="145"/>
        <end position="412"/>
    </location>
</feature>
<evidence type="ECO:0000256" key="6">
    <source>
        <dbReference type="RuleBase" id="RU003355"/>
    </source>
</evidence>
<dbReference type="GO" id="GO:0006508">
    <property type="term" value="P:proteolysis"/>
    <property type="evidence" value="ECO:0007669"/>
    <property type="project" value="UniProtKB-KW"/>
</dbReference>
<dbReference type="Pfam" id="PF00082">
    <property type="entry name" value="Peptidase_S8"/>
    <property type="match status" value="1"/>
</dbReference>
<evidence type="ECO:0000259" key="7">
    <source>
        <dbReference type="Pfam" id="PF00082"/>
    </source>
</evidence>
<dbReference type="PROSITE" id="PS00138">
    <property type="entry name" value="SUBTILASE_SER"/>
    <property type="match status" value="1"/>
</dbReference>
<reference evidence="8" key="1">
    <citation type="submission" date="2021-01" db="EMBL/GenBank/DDBJ databases">
        <title>Fulvivirga kasyanovii gen. nov., sp nov., a novel member of the phylum Bacteroidetes isolated from seawater in a mussel farm.</title>
        <authorList>
            <person name="Zhao L.-H."/>
            <person name="Wang Z.-J."/>
        </authorList>
    </citation>
    <scope>NUCLEOTIDE SEQUENCE</scope>
    <source>
        <strain evidence="8">29W222</strain>
    </source>
</reference>
<dbReference type="PANTHER" id="PTHR43806:SF11">
    <property type="entry name" value="CEREVISIN-RELATED"/>
    <property type="match status" value="1"/>
</dbReference>
<feature type="active site" description="Charge relay system" evidence="5">
    <location>
        <position position="199"/>
    </location>
</feature>
<dbReference type="InterPro" id="IPR023828">
    <property type="entry name" value="Peptidase_S8_Ser-AS"/>
</dbReference>
<dbReference type="InterPro" id="IPR050131">
    <property type="entry name" value="Peptidase_S8_subtilisin-like"/>
</dbReference>
<dbReference type="InterPro" id="IPR000209">
    <property type="entry name" value="Peptidase_S8/S53_dom"/>
</dbReference>
<evidence type="ECO:0000256" key="5">
    <source>
        <dbReference type="PROSITE-ProRule" id="PRU01240"/>
    </source>
</evidence>
<keyword evidence="4 5" id="KW-0720">Serine protease</keyword>
<keyword evidence="3 5" id="KW-0378">Hydrolase</keyword>
<comment type="caution">
    <text evidence="8">The sequence shown here is derived from an EMBL/GenBank/DDBJ whole genome shotgun (WGS) entry which is preliminary data.</text>
</comment>
<dbReference type="PROSITE" id="PS51892">
    <property type="entry name" value="SUBTILASE"/>
    <property type="match status" value="1"/>
</dbReference>
<dbReference type="GO" id="GO:0004252">
    <property type="term" value="F:serine-type endopeptidase activity"/>
    <property type="evidence" value="ECO:0007669"/>
    <property type="project" value="UniProtKB-UniRule"/>
</dbReference>
<feature type="active site" description="Charge relay system" evidence="5">
    <location>
        <position position="360"/>
    </location>
</feature>
<dbReference type="AlphaFoldDB" id="A0A937FTQ7"/>
<dbReference type="InterPro" id="IPR023827">
    <property type="entry name" value="Peptidase_S8_Asp-AS"/>
</dbReference>
<dbReference type="PRINTS" id="PR00723">
    <property type="entry name" value="SUBTILISIN"/>
</dbReference>
<evidence type="ECO:0000313" key="8">
    <source>
        <dbReference type="EMBL" id="MBL6445554.1"/>
    </source>
</evidence>
<dbReference type="Gene3D" id="3.40.50.200">
    <property type="entry name" value="Peptidase S8/S53 domain"/>
    <property type="match status" value="1"/>
</dbReference>
<name>A0A937FTQ7_9BACT</name>
<sequence length="429" mass="46902">MKNHLIIWTKQDKRIDELPYWGDIIHKKSPETENFLPEVSNVFRKYNLPVLYSTEYKPQHRTWTPEEVKSGLANIFRVILKVDRGIPQSLVEEIKLIPYVEKVRPVDIGVTELPPVSSSMGAPMLDPAAQIFIRQAHTFTTGNPQIKIAVLDTGVDTKHKEITDVLLPGMDFVNILDGVEKFVGDYLGYDTDPQDDVGHGTHVCGILSAKGLKMARGIAPSCKVIPVRVLGALKSGNGVVGAGLIDNINNGIKWAVDQKVDVINMSLGIKHEGGGLPHEEVINYALRKGVTIVAASGNDGRKDRYYPGALKGVIAVGAVDQHSQMAAFSTYGSHVSFVAPGANIISSYPNNKYSMSSGTSQASPYVTGAVALLKSFALKYGRELKDNQVKYILKNTADRMDGTLKNVKSGYGLINLLDAFKLLKYKLSI</sequence>
<evidence type="ECO:0000256" key="4">
    <source>
        <dbReference type="ARBA" id="ARBA00022825"/>
    </source>
</evidence>
<dbReference type="InterPro" id="IPR036852">
    <property type="entry name" value="Peptidase_S8/S53_dom_sf"/>
</dbReference>
<dbReference type="PROSITE" id="PS00137">
    <property type="entry name" value="SUBTILASE_HIS"/>
    <property type="match status" value="1"/>
</dbReference>
<comment type="similarity">
    <text evidence="1 5 6">Belongs to the peptidase S8 family.</text>
</comment>
<dbReference type="EMBL" id="JAEUGD010000016">
    <property type="protein sequence ID" value="MBL6445554.1"/>
    <property type="molecule type" value="Genomic_DNA"/>
</dbReference>